<evidence type="ECO:0000313" key="3">
    <source>
        <dbReference type="Proteomes" id="UP000229335"/>
    </source>
</evidence>
<accession>A0A2M6WL37</accession>
<comment type="caution">
    <text evidence="2">The sequence shown here is derived from an EMBL/GenBank/DDBJ whole genome shotgun (WGS) entry which is preliminary data.</text>
</comment>
<evidence type="ECO:0000313" key="2">
    <source>
        <dbReference type="EMBL" id="PIT93486.1"/>
    </source>
</evidence>
<dbReference type="AlphaFoldDB" id="A0A2M6WL37"/>
<name>A0A2M6WL37_9BACT</name>
<keyword evidence="1" id="KW-1133">Transmembrane helix</keyword>
<evidence type="ECO:0000256" key="1">
    <source>
        <dbReference type="SAM" id="Phobius"/>
    </source>
</evidence>
<sequence>MASFGVQLGMSQLVSDAKPPCPFMGEAMSLCPMSVMDHISSWKQMFSALPTVELLTVILATVIIASFCLKKIADGAAVRLAYWYHYYKKKRTLEKFFNYFNSLFSQGILHPELYA</sequence>
<organism evidence="2 3">
    <name type="scientific">Candidatus Falkowbacteria bacterium CG10_big_fil_rev_8_21_14_0_10_43_11</name>
    <dbReference type="NCBI Taxonomy" id="1974568"/>
    <lineage>
        <taxon>Bacteria</taxon>
        <taxon>Candidatus Falkowiibacteriota</taxon>
    </lineage>
</organism>
<feature type="transmembrane region" description="Helical" evidence="1">
    <location>
        <begin position="45"/>
        <end position="69"/>
    </location>
</feature>
<dbReference type="EMBL" id="PFAS01000074">
    <property type="protein sequence ID" value="PIT93486.1"/>
    <property type="molecule type" value="Genomic_DNA"/>
</dbReference>
<dbReference type="Proteomes" id="UP000229335">
    <property type="component" value="Unassembled WGS sequence"/>
</dbReference>
<keyword evidence="1" id="KW-0812">Transmembrane</keyword>
<gene>
    <name evidence="2" type="ORF">COU00_04250</name>
</gene>
<protein>
    <submittedName>
        <fullName evidence="2">Uncharacterized protein</fullName>
    </submittedName>
</protein>
<reference evidence="3" key="1">
    <citation type="submission" date="2017-09" db="EMBL/GenBank/DDBJ databases">
        <title>Depth-based differentiation of microbial function through sediment-hosted aquifers and enrichment of novel symbionts in the deep terrestrial subsurface.</title>
        <authorList>
            <person name="Probst A.J."/>
            <person name="Ladd B."/>
            <person name="Jarett J.K."/>
            <person name="Geller-Mcgrath D.E."/>
            <person name="Sieber C.M.K."/>
            <person name="Emerson J.B."/>
            <person name="Anantharaman K."/>
            <person name="Thomas B.C."/>
            <person name="Malmstrom R."/>
            <person name="Stieglmeier M."/>
            <person name="Klingl A."/>
            <person name="Woyke T."/>
            <person name="Ryan C.M."/>
            <person name="Banfield J.F."/>
        </authorList>
    </citation>
    <scope>NUCLEOTIDE SEQUENCE [LARGE SCALE GENOMIC DNA]</scope>
</reference>
<keyword evidence="1" id="KW-0472">Membrane</keyword>
<proteinExistence type="predicted"/>